<evidence type="ECO:0000256" key="4">
    <source>
        <dbReference type="ARBA" id="ARBA00022723"/>
    </source>
</evidence>
<gene>
    <name evidence="13" type="ORF">JMJ35_005065</name>
</gene>
<dbReference type="PROSITE" id="PS50800">
    <property type="entry name" value="SAP"/>
    <property type="match status" value="1"/>
</dbReference>
<feature type="compositionally biased region" description="Low complexity" evidence="9">
    <location>
        <begin position="448"/>
        <end position="464"/>
    </location>
</feature>
<keyword evidence="7" id="KW-0862">Zinc</keyword>
<proteinExistence type="inferred from homology"/>
<dbReference type="InterPro" id="IPR038654">
    <property type="entry name" value="PINIT_sf"/>
</dbReference>
<evidence type="ECO:0000259" key="10">
    <source>
        <dbReference type="PROSITE" id="PS50800"/>
    </source>
</evidence>
<dbReference type="Pfam" id="PF02037">
    <property type="entry name" value="SAP"/>
    <property type="match status" value="1"/>
</dbReference>
<evidence type="ECO:0000256" key="6">
    <source>
        <dbReference type="ARBA" id="ARBA00022786"/>
    </source>
</evidence>
<evidence type="ECO:0000256" key="7">
    <source>
        <dbReference type="ARBA" id="ARBA00022833"/>
    </source>
</evidence>
<feature type="domain" description="PINIT" evidence="12">
    <location>
        <begin position="114"/>
        <end position="266"/>
    </location>
</feature>
<comment type="caution">
    <text evidence="13">The sequence shown here is derived from an EMBL/GenBank/DDBJ whole genome shotgun (WGS) entry which is preliminary data.</text>
</comment>
<protein>
    <submittedName>
        <fullName evidence="13">Uncharacterized protein</fullName>
    </submittedName>
</protein>
<evidence type="ECO:0000313" key="14">
    <source>
        <dbReference type="Proteomes" id="UP001166286"/>
    </source>
</evidence>
<evidence type="ECO:0000259" key="11">
    <source>
        <dbReference type="PROSITE" id="PS51044"/>
    </source>
</evidence>
<evidence type="ECO:0000313" key="13">
    <source>
        <dbReference type="EMBL" id="KAK0513048.1"/>
    </source>
</evidence>
<feature type="domain" description="SP-RING-type" evidence="11">
    <location>
        <begin position="295"/>
        <end position="380"/>
    </location>
</feature>
<dbReference type="InterPro" id="IPR013083">
    <property type="entry name" value="Znf_RING/FYVE/PHD"/>
</dbReference>
<dbReference type="PANTHER" id="PTHR10782">
    <property type="entry name" value="ZINC FINGER MIZ DOMAIN-CONTAINING PROTEIN"/>
    <property type="match status" value="1"/>
</dbReference>
<keyword evidence="3" id="KW-0808">Transferase</keyword>
<comment type="similarity">
    <text evidence="2">Belongs to the PIAS family.</text>
</comment>
<organism evidence="13 14">
    <name type="scientific">Cladonia borealis</name>
    <dbReference type="NCBI Taxonomy" id="184061"/>
    <lineage>
        <taxon>Eukaryota</taxon>
        <taxon>Fungi</taxon>
        <taxon>Dikarya</taxon>
        <taxon>Ascomycota</taxon>
        <taxon>Pezizomycotina</taxon>
        <taxon>Lecanoromycetes</taxon>
        <taxon>OSLEUM clade</taxon>
        <taxon>Lecanoromycetidae</taxon>
        <taxon>Lecanorales</taxon>
        <taxon>Lecanorineae</taxon>
        <taxon>Cladoniaceae</taxon>
        <taxon>Cladonia</taxon>
    </lineage>
</organism>
<evidence type="ECO:0000256" key="2">
    <source>
        <dbReference type="ARBA" id="ARBA00005383"/>
    </source>
</evidence>
<dbReference type="GO" id="GO:0000785">
    <property type="term" value="C:chromatin"/>
    <property type="evidence" value="ECO:0007669"/>
    <property type="project" value="TreeGrafter"/>
</dbReference>
<dbReference type="InterPro" id="IPR003034">
    <property type="entry name" value="SAP_dom"/>
</dbReference>
<dbReference type="InterPro" id="IPR023321">
    <property type="entry name" value="PINIT"/>
</dbReference>
<dbReference type="Pfam" id="PF02891">
    <property type="entry name" value="zf-MIZ"/>
    <property type="match status" value="1"/>
</dbReference>
<evidence type="ECO:0000256" key="1">
    <source>
        <dbReference type="ARBA" id="ARBA00004718"/>
    </source>
</evidence>
<dbReference type="GO" id="GO:0016925">
    <property type="term" value="P:protein sumoylation"/>
    <property type="evidence" value="ECO:0007669"/>
    <property type="project" value="TreeGrafter"/>
</dbReference>
<dbReference type="SMART" id="SM00513">
    <property type="entry name" value="SAP"/>
    <property type="match status" value="1"/>
</dbReference>
<dbReference type="GO" id="GO:0008270">
    <property type="term" value="F:zinc ion binding"/>
    <property type="evidence" value="ECO:0007669"/>
    <property type="project" value="UniProtKB-KW"/>
</dbReference>
<dbReference type="Gene3D" id="3.30.40.10">
    <property type="entry name" value="Zinc/RING finger domain, C3HC4 (zinc finger)"/>
    <property type="match status" value="1"/>
</dbReference>
<dbReference type="PANTHER" id="PTHR10782:SF100">
    <property type="entry name" value="LIGASE SIZA, PUTATIVE (AFU_ORTHOLOGUE AFUA_6G05240)-RELATED"/>
    <property type="match status" value="1"/>
</dbReference>
<dbReference type="CDD" id="cd16792">
    <property type="entry name" value="SP-RING_Siz-like"/>
    <property type="match status" value="1"/>
</dbReference>
<feature type="compositionally biased region" description="Polar residues" evidence="9">
    <location>
        <begin position="390"/>
        <end position="407"/>
    </location>
</feature>
<evidence type="ECO:0000259" key="12">
    <source>
        <dbReference type="PROSITE" id="PS51466"/>
    </source>
</evidence>
<dbReference type="InterPro" id="IPR031141">
    <property type="entry name" value="SIZ1/2_SP-RING"/>
</dbReference>
<dbReference type="Proteomes" id="UP001166286">
    <property type="component" value="Unassembled WGS sequence"/>
</dbReference>
<dbReference type="AlphaFoldDB" id="A0AA39R1C3"/>
<dbReference type="Gene3D" id="2.60.120.780">
    <property type="entry name" value="PINIT domain"/>
    <property type="match status" value="1"/>
</dbReference>
<feature type="domain" description="SAP" evidence="10">
    <location>
        <begin position="16"/>
        <end position="50"/>
    </location>
</feature>
<keyword evidence="5 8" id="KW-0863">Zinc-finger</keyword>
<keyword evidence="14" id="KW-1185">Reference proteome</keyword>
<reference evidence="13" key="1">
    <citation type="submission" date="2023-03" db="EMBL/GenBank/DDBJ databases">
        <title>Complete genome of Cladonia borealis.</title>
        <authorList>
            <person name="Park H."/>
        </authorList>
    </citation>
    <scope>NUCLEOTIDE SEQUENCE</scope>
    <source>
        <strain evidence="13">ANT050790</strain>
    </source>
</reference>
<feature type="region of interest" description="Disordered" evidence="9">
    <location>
        <begin position="385"/>
        <end position="535"/>
    </location>
</feature>
<feature type="compositionally biased region" description="Low complexity" evidence="9">
    <location>
        <begin position="76"/>
        <end position="86"/>
    </location>
</feature>
<accession>A0AA39R1C3</accession>
<evidence type="ECO:0000256" key="9">
    <source>
        <dbReference type="SAM" id="MobiDB-lite"/>
    </source>
</evidence>
<keyword evidence="6" id="KW-0833">Ubl conjugation pathway</keyword>
<keyword evidence="4" id="KW-0479">Metal-binding</keyword>
<feature type="region of interest" description="Disordered" evidence="9">
    <location>
        <begin position="76"/>
        <end position="128"/>
    </location>
</feature>
<evidence type="ECO:0000256" key="8">
    <source>
        <dbReference type="PROSITE-ProRule" id="PRU00452"/>
    </source>
</evidence>
<feature type="compositionally biased region" description="Polar residues" evidence="9">
    <location>
        <begin position="89"/>
        <end position="109"/>
    </location>
</feature>
<evidence type="ECO:0000256" key="5">
    <source>
        <dbReference type="ARBA" id="ARBA00022771"/>
    </source>
</evidence>
<name>A0AA39R1C3_9LECA</name>
<dbReference type="GO" id="GO:0061665">
    <property type="term" value="F:SUMO ligase activity"/>
    <property type="evidence" value="ECO:0007669"/>
    <property type="project" value="TreeGrafter"/>
</dbReference>
<dbReference type="Pfam" id="PF14324">
    <property type="entry name" value="PINIT"/>
    <property type="match status" value="1"/>
</dbReference>
<dbReference type="InterPro" id="IPR004181">
    <property type="entry name" value="Znf_MIZ"/>
</dbReference>
<comment type="pathway">
    <text evidence="1">Protein modification; protein sumoylation.</text>
</comment>
<evidence type="ECO:0000256" key="3">
    <source>
        <dbReference type="ARBA" id="ARBA00022679"/>
    </source>
</evidence>
<sequence length="535" mass="58895">MSSVEPVNAEAVAAKVKTLINNQLKMILKKESLPVSGAKATLQTRIINQLHRYAQAHDIERFRNLRNLVYNPDASPAGLSPSPSAPRVYSNNPPQAPTPYQNSFSSNTFRPGIPGMPANANGSGPRSPQFKSSPFFTVIEPLTSVLECKIRETTRDTVDASISLRADTAQLLAADPCIRVMVYCAADAMSPFTMVDIEFPYQFEIKVNQDEVKANLRGLKNKPGTTKPADITSLLRHKAGYRNEMIVTYALTKKRYLMVVNLVKRHPVEELVSKLKSGKTIVKEQVIREMISRADDNDLVATSSIMSLKCPLSTLRIDIPCRSSICSHNQCFDAMSFLQLQEQAPTWTCPVCNKAVGYSQLHVDQYVDDILKSTPKSIDQVVIEPDGKWAQTTGSAPSPPRTNGRTSSDGEDDLVEIQDMPRLAPVKKEATHEPGLMRTPPISSREQSFSSAAPPIPASSKRSSGPIVDLTLSSDEEDEPPRPAKRQMTHRPSSGLPRLSSIDNIPIRPTGVNGEMPRNPFAPPSYVAKEYRNPP</sequence>
<dbReference type="EMBL" id="JAFEKC020000009">
    <property type="protein sequence ID" value="KAK0513048.1"/>
    <property type="molecule type" value="Genomic_DNA"/>
</dbReference>
<dbReference type="PROSITE" id="PS51044">
    <property type="entry name" value="ZF_SP_RING"/>
    <property type="match status" value="1"/>
</dbReference>
<dbReference type="PROSITE" id="PS51466">
    <property type="entry name" value="PINIT"/>
    <property type="match status" value="1"/>
</dbReference>